<dbReference type="SMART" id="SM00537">
    <property type="entry name" value="DCX"/>
    <property type="match status" value="2"/>
</dbReference>
<evidence type="ECO:0000256" key="4">
    <source>
        <dbReference type="ARBA" id="ARBA00022840"/>
    </source>
</evidence>
<gene>
    <name evidence="12" type="ORF">V9T40_003765</name>
</gene>
<evidence type="ECO:0000256" key="2">
    <source>
        <dbReference type="ARBA" id="ARBA00012513"/>
    </source>
</evidence>
<dbReference type="InterPro" id="IPR008271">
    <property type="entry name" value="Ser/Thr_kinase_AS"/>
</dbReference>
<dbReference type="EC" id="2.7.11.1" evidence="2"/>
<dbReference type="InterPro" id="IPR000719">
    <property type="entry name" value="Prot_kinase_dom"/>
</dbReference>
<protein>
    <recommendedName>
        <fullName evidence="2">non-specific serine/threonine protein kinase</fullName>
        <ecNumber evidence="2">2.7.11.1</ecNumber>
    </recommendedName>
    <alternativeName>
        <fullName evidence="5">Doublecortin-like and CAM kinase-like protein</fullName>
    </alternativeName>
</protein>
<dbReference type="Pfam" id="PF03607">
    <property type="entry name" value="DCX"/>
    <property type="match status" value="2"/>
</dbReference>
<dbReference type="Proteomes" id="UP001367676">
    <property type="component" value="Unassembled WGS sequence"/>
</dbReference>
<dbReference type="FunFam" id="1.10.510.10:FF:000066">
    <property type="entry name" value="Serine/threonine-protein kinase DCLK1 isoform 2"/>
    <property type="match status" value="1"/>
</dbReference>
<feature type="region of interest" description="Disordered" evidence="9">
    <location>
        <begin position="155"/>
        <end position="177"/>
    </location>
</feature>
<feature type="domain" description="Doublecortin" evidence="11">
    <location>
        <begin position="49"/>
        <end position="135"/>
    </location>
</feature>
<dbReference type="PROSITE" id="PS00108">
    <property type="entry name" value="PROTEIN_KINASE_ST"/>
    <property type="match status" value="1"/>
</dbReference>
<evidence type="ECO:0000256" key="5">
    <source>
        <dbReference type="ARBA" id="ARBA00031092"/>
    </source>
</evidence>
<evidence type="ECO:0000256" key="8">
    <source>
        <dbReference type="PROSITE-ProRule" id="PRU10141"/>
    </source>
</evidence>
<feature type="domain" description="Doublecortin" evidence="11">
    <location>
        <begin position="182"/>
        <end position="265"/>
    </location>
</feature>
<evidence type="ECO:0000313" key="12">
    <source>
        <dbReference type="EMBL" id="KAK7603766.1"/>
    </source>
</evidence>
<proteinExistence type="inferred from homology"/>
<dbReference type="CDD" id="cd14095">
    <property type="entry name" value="STKc_DCKL"/>
    <property type="match status" value="1"/>
</dbReference>
<evidence type="ECO:0000256" key="3">
    <source>
        <dbReference type="ARBA" id="ARBA00022741"/>
    </source>
</evidence>
<comment type="caution">
    <text evidence="12">The sequence shown here is derived from an EMBL/GenBank/DDBJ whole genome shotgun (WGS) entry which is preliminary data.</text>
</comment>
<feature type="region of interest" description="Disordered" evidence="9">
    <location>
        <begin position="1"/>
        <end position="22"/>
    </location>
</feature>
<dbReference type="PROSITE" id="PS50011">
    <property type="entry name" value="PROTEIN_KINASE_DOM"/>
    <property type="match status" value="1"/>
</dbReference>
<dbReference type="InterPro" id="IPR017441">
    <property type="entry name" value="Protein_kinase_ATP_BS"/>
</dbReference>
<keyword evidence="3 8" id="KW-0547">Nucleotide-binding</keyword>
<dbReference type="GO" id="GO:0035556">
    <property type="term" value="P:intracellular signal transduction"/>
    <property type="evidence" value="ECO:0007669"/>
    <property type="project" value="InterPro"/>
</dbReference>
<dbReference type="InterPro" id="IPR003533">
    <property type="entry name" value="Doublecortin_dom"/>
</dbReference>
<comment type="similarity">
    <text evidence="1">Belongs to the protein kinase superfamily. CAMK Ser/Thr protein kinase family. CaMK subfamily.</text>
</comment>
<accession>A0AAN9TVP5</accession>
<dbReference type="Pfam" id="PF00069">
    <property type="entry name" value="Pkinase"/>
    <property type="match status" value="1"/>
</dbReference>
<dbReference type="GO" id="GO:0005524">
    <property type="term" value="F:ATP binding"/>
    <property type="evidence" value="ECO:0007669"/>
    <property type="project" value="UniProtKB-UniRule"/>
</dbReference>
<evidence type="ECO:0000313" key="13">
    <source>
        <dbReference type="Proteomes" id="UP001367676"/>
    </source>
</evidence>
<dbReference type="SUPFAM" id="SSF89837">
    <property type="entry name" value="Doublecortin (DC)"/>
    <property type="match status" value="2"/>
</dbReference>
<evidence type="ECO:0000259" key="11">
    <source>
        <dbReference type="PROSITE" id="PS50309"/>
    </source>
</evidence>
<dbReference type="SMART" id="SM00220">
    <property type="entry name" value="S_TKc"/>
    <property type="match status" value="1"/>
</dbReference>
<dbReference type="PROSITE" id="PS50309">
    <property type="entry name" value="DC"/>
    <property type="match status" value="2"/>
</dbReference>
<dbReference type="PROSITE" id="PS00107">
    <property type="entry name" value="PROTEIN_KINASE_ATP"/>
    <property type="match status" value="1"/>
</dbReference>
<evidence type="ECO:0000256" key="1">
    <source>
        <dbReference type="ARBA" id="ARBA00005354"/>
    </source>
</evidence>
<sequence>MAVSFGDSSHHRTSSATHSYVTESTVEVQRHLSDIGSKGTSPFKMRKAKRIRFLCNGDRFYKGVVMAVAPERYRSFDSLLTDLTRAFSTNNNLPSGVRTVYTMEGNKVSDLDELEDGKLYVCSGYGEQFKKVDYVSCSNGANSYSRVKPARSLTKLPTSNYNNQGSYNSNSSNQSKSLPRPRIIILIRSGLKPRRVLRLLLNKRNAPSFEHALSTITDAVKLDTGAVRKIYNSKGTQLSQLEDFFQEDDIFFVYGSERINADDFELDFEELKAIQAQKKGLRRPVTELKNGTHCFDETGKKVPKLPNTTRQMKTNGLKKSETMHAIPNKVLSRYSIGQVIGEGNFAVVRRCSDKLKNVDYALKIIDKSKVAGKEHMFDNEVSILRSVNHTNIIRLVSEHDTPTELYLVMELVTGGDLFDAITKRVKFTEPDAQIMTHDLASALAYLHDNSILHRDIKPENLLVEMKGDHVRLLKVGDFGLAQRVTGPLFTVCGTPTYVAPEILTEVGYGLKIDVWAAGVILYILLCGFPPFVSSTNDQEELFDDILNGQYGFPAPYWNDVSDCAKDLISHMLQPNPDLRFSAEDVLDHPWLENI</sequence>
<dbReference type="InterPro" id="IPR036572">
    <property type="entry name" value="Doublecortin_dom_sf"/>
</dbReference>
<comment type="catalytic activity">
    <reaction evidence="6">
        <text>L-threonyl-[protein] + ATP = O-phospho-L-threonyl-[protein] + ADP + H(+)</text>
        <dbReference type="Rhea" id="RHEA:46608"/>
        <dbReference type="Rhea" id="RHEA-COMP:11060"/>
        <dbReference type="Rhea" id="RHEA-COMP:11605"/>
        <dbReference type="ChEBI" id="CHEBI:15378"/>
        <dbReference type="ChEBI" id="CHEBI:30013"/>
        <dbReference type="ChEBI" id="CHEBI:30616"/>
        <dbReference type="ChEBI" id="CHEBI:61977"/>
        <dbReference type="ChEBI" id="CHEBI:456216"/>
        <dbReference type="EC" id="2.7.11.1"/>
    </reaction>
</comment>
<evidence type="ECO:0000256" key="7">
    <source>
        <dbReference type="ARBA" id="ARBA00048679"/>
    </source>
</evidence>
<organism evidence="12 13">
    <name type="scientific">Parthenolecanium corni</name>
    <dbReference type="NCBI Taxonomy" id="536013"/>
    <lineage>
        <taxon>Eukaryota</taxon>
        <taxon>Metazoa</taxon>
        <taxon>Ecdysozoa</taxon>
        <taxon>Arthropoda</taxon>
        <taxon>Hexapoda</taxon>
        <taxon>Insecta</taxon>
        <taxon>Pterygota</taxon>
        <taxon>Neoptera</taxon>
        <taxon>Paraneoptera</taxon>
        <taxon>Hemiptera</taxon>
        <taxon>Sternorrhyncha</taxon>
        <taxon>Coccoidea</taxon>
        <taxon>Coccidae</taxon>
        <taxon>Parthenolecanium</taxon>
    </lineage>
</organism>
<dbReference type="AlphaFoldDB" id="A0AAN9TVP5"/>
<dbReference type="Gene3D" id="3.30.200.20">
    <property type="entry name" value="Phosphorylase Kinase, domain 1"/>
    <property type="match status" value="1"/>
</dbReference>
<evidence type="ECO:0000256" key="9">
    <source>
        <dbReference type="SAM" id="MobiDB-lite"/>
    </source>
</evidence>
<dbReference type="SUPFAM" id="SSF56112">
    <property type="entry name" value="Protein kinase-like (PK-like)"/>
    <property type="match status" value="1"/>
</dbReference>
<dbReference type="GO" id="GO:0004674">
    <property type="term" value="F:protein serine/threonine kinase activity"/>
    <property type="evidence" value="ECO:0007669"/>
    <property type="project" value="UniProtKB-EC"/>
</dbReference>
<feature type="domain" description="Protein kinase" evidence="10">
    <location>
        <begin position="334"/>
        <end position="591"/>
    </location>
</feature>
<keyword evidence="4 8" id="KW-0067">ATP-binding</keyword>
<evidence type="ECO:0000256" key="6">
    <source>
        <dbReference type="ARBA" id="ARBA00047899"/>
    </source>
</evidence>
<feature type="compositionally biased region" description="Low complexity" evidence="9">
    <location>
        <begin position="159"/>
        <end position="177"/>
    </location>
</feature>
<reference evidence="12 13" key="1">
    <citation type="submission" date="2024-03" db="EMBL/GenBank/DDBJ databases">
        <title>Adaptation during the transition from Ophiocordyceps entomopathogen to insect associate is accompanied by gene loss and intensified selection.</title>
        <authorList>
            <person name="Ward C.M."/>
            <person name="Onetto C.A."/>
            <person name="Borneman A.R."/>
        </authorList>
    </citation>
    <scope>NUCLEOTIDE SEQUENCE [LARGE SCALE GENOMIC DNA]</scope>
    <source>
        <strain evidence="12">AWRI1</strain>
        <tissue evidence="12">Single Adult Female</tissue>
    </source>
</reference>
<dbReference type="Gene3D" id="3.10.20.230">
    <property type="entry name" value="Doublecortin domain"/>
    <property type="match status" value="2"/>
</dbReference>
<comment type="catalytic activity">
    <reaction evidence="7">
        <text>L-seryl-[protein] + ATP = O-phospho-L-seryl-[protein] + ADP + H(+)</text>
        <dbReference type="Rhea" id="RHEA:17989"/>
        <dbReference type="Rhea" id="RHEA-COMP:9863"/>
        <dbReference type="Rhea" id="RHEA-COMP:11604"/>
        <dbReference type="ChEBI" id="CHEBI:15378"/>
        <dbReference type="ChEBI" id="CHEBI:29999"/>
        <dbReference type="ChEBI" id="CHEBI:30616"/>
        <dbReference type="ChEBI" id="CHEBI:83421"/>
        <dbReference type="ChEBI" id="CHEBI:456216"/>
        <dbReference type="EC" id="2.7.11.1"/>
    </reaction>
</comment>
<evidence type="ECO:0000259" key="10">
    <source>
        <dbReference type="PROSITE" id="PS50011"/>
    </source>
</evidence>
<dbReference type="EMBL" id="JBBCAQ010000006">
    <property type="protein sequence ID" value="KAK7603766.1"/>
    <property type="molecule type" value="Genomic_DNA"/>
</dbReference>
<feature type="binding site" evidence="8">
    <location>
        <position position="373"/>
    </location>
    <ligand>
        <name>ATP</name>
        <dbReference type="ChEBI" id="CHEBI:30616"/>
    </ligand>
</feature>
<dbReference type="PANTHER" id="PTHR24347">
    <property type="entry name" value="SERINE/THREONINE-PROTEIN KINASE"/>
    <property type="match status" value="1"/>
</dbReference>
<name>A0AAN9TVP5_9HEMI</name>
<dbReference type="InterPro" id="IPR011009">
    <property type="entry name" value="Kinase-like_dom_sf"/>
</dbReference>
<keyword evidence="13" id="KW-1185">Reference proteome</keyword>
<dbReference type="Gene3D" id="1.10.510.10">
    <property type="entry name" value="Transferase(Phosphotransferase) domain 1"/>
    <property type="match status" value="1"/>
</dbReference>